<organism evidence="1 2">
    <name type="scientific">Linderina macrospora</name>
    <dbReference type="NCBI Taxonomy" id="4868"/>
    <lineage>
        <taxon>Eukaryota</taxon>
        <taxon>Fungi</taxon>
        <taxon>Fungi incertae sedis</taxon>
        <taxon>Zoopagomycota</taxon>
        <taxon>Kickxellomycotina</taxon>
        <taxon>Kickxellomycetes</taxon>
        <taxon>Kickxellales</taxon>
        <taxon>Kickxellaceae</taxon>
        <taxon>Linderina</taxon>
    </lineage>
</organism>
<comment type="caution">
    <text evidence="1">The sequence shown here is derived from an EMBL/GenBank/DDBJ whole genome shotgun (WGS) entry which is preliminary data.</text>
</comment>
<feature type="non-terminal residue" evidence="1">
    <location>
        <position position="131"/>
    </location>
</feature>
<protein>
    <submittedName>
        <fullName evidence="1">Arginyl-tRNA--protein transferase 1</fullName>
        <ecNumber evidence="1">2.3.2.8</ecNumber>
    </submittedName>
</protein>
<sequence>MSSGDSVASSESEPSESLLRILGMQGREKCGYCGTESGSRFFALRAHTLQCKDYQILVDRGLESAEFSEQKYRVFERYQETVHNDTETSRKGFRKFLCDSPLVPLGALGSFHQCYYVDGRLVAVGVVDVLP</sequence>
<name>A0ACC1J9B3_9FUNG</name>
<gene>
    <name evidence="1" type="primary">ATE1</name>
    <name evidence="1" type="ORF">FBU59_003094</name>
</gene>
<dbReference type="EC" id="2.3.2.8" evidence="1"/>
<dbReference type="EMBL" id="JANBPW010001871">
    <property type="protein sequence ID" value="KAJ1942799.1"/>
    <property type="molecule type" value="Genomic_DNA"/>
</dbReference>
<proteinExistence type="predicted"/>
<keyword evidence="1" id="KW-0012">Acyltransferase</keyword>
<keyword evidence="2" id="KW-1185">Reference proteome</keyword>
<evidence type="ECO:0000313" key="1">
    <source>
        <dbReference type="EMBL" id="KAJ1942799.1"/>
    </source>
</evidence>
<accession>A0ACC1J9B3</accession>
<reference evidence="1" key="1">
    <citation type="submission" date="2022-07" db="EMBL/GenBank/DDBJ databases">
        <title>Phylogenomic reconstructions and comparative analyses of Kickxellomycotina fungi.</title>
        <authorList>
            <person name="Reynolds N.K."/>
            <person name="Stajich J.E."/>
            <person name="Barry K."/>
            <person name="Grigoriev I.V."/>
            <person name="Crous P."/>
            <person name="Smith M.E."/>
        </authorList>
    </citation>
    <scope>NUCLEOTIDE SEQUENCE</scope>
    <source>
        <strain evidence="1">NRRL 5244</strain>
    </source>
</reference>
<dbReference type="Proteomes" id="UP001150603">
    <property type="component" value="Unassembled WGS sequence"/>
</dbReference>
<keyword evidence="1" id="KW-0808">Transferase</keyword>
<evidence type="ECO:0000313" key="2">
    <source>
        <dbReference type="Proteomes" id="UP001150603"/>
    </source>
</evidence>